<dbReference type="EMBL" id="LIYD01000005">
    <property type="protein sequence ID" value="KOS06946.1"/>
    <property type="molecule type" value="Genomic_DNA"/>
</dbReference>
<dbReference type="Proteomes" id="UP000037755">
    <property type="component" value="Unassembled WGS sequence"/>
</dbReference>
<organism evidence="1 2">
    <name type="scientific">Flavobacterium akiainvivens</name>
    <dbReference type="NCBI Taxonomy" id="1202724"/>
    <lineage>
        <taxon>Bacteria</taxon>
        <taxon>Pseudomonadati</taxon>
        <taxon>Bacteroidota</taxon>
        <taxon>Flavobacteriia</taxon>
        <taxon>Flavobacteriales</taxon>
        <taxon>Flavobacteriaceae</taxon>
        <taxon>Flavobacterium</taxon>
    </lineage>
</organism>
<sequence length="399" mass="45672">MKLLYFLLLPLLLAAQPKDSLPVKAFTFTRAHYKNFVIDKTGLVFAVTAGDSLIIWDIKEGSYSVEKGIAAVAKHASGNTVSVTTKGQIHFKGRVLDSVINAGSIRNLFMYKDMPVVITSRGVYYDGSRYYPEDQKALQEMTVRTQGKRHFLTGSLQYLDANGKLWFCYDRGEFGGGIAFFDLNTRKFTAADNLYFMYDDKYEDDESRNRNPGDAVLFAEFPEYVKITETDTLYKFPYDLYINHMKGIAEDGEGNFLLSESLMHFFLDGNITLLEKSIYDGFYKINRLKGLIGYETLTNDLGIHKITTEYIGPTAYNPFDNHFYYYGSDGFFRISKENEKYKKELLFKPSLMWDYGMPHAVGAQMNVTKFEFIAPGEVIFLTTNSGIGYYNGKQITYYR</sequence>
<dbReference type="STRING" id="1202724.AM493_13570"/>
<dbReference type="OrthoDB" id="1325014at2"/>
<reference evidence="1 2" key="1">
    <citation type="submission" date="2015-08" db="EMBL/GenBank/DDBJ databases">
        <title>Whole genome sequence of Flavobacterium akiainvivens IK-1T, from decaying Wikstroemia oahuensis, an endemic Hawaiian shrub.</title>
        <authorList>
            <person name="Wan X."/>
            <person name="Hou S."/>
            <person name="Saito J."/>
            <person name="Donachie S."/>
        </authorList>
    </citation>
    <scope>NUCLEOTIDE SEQUENCE [LARGE SCALE GENOMIC DNA]</scope>
    <source>
        <strain evidence="1 2">IK-1</strain>
    </source>
</reference>
<gene>
    <name evidence="1" type="ORF">AM493_13570</name>
</gene>
<accession>A0A0M9VIR3</accession>
<proteinExistence type="predicted"/>
<dbReference type="PATRIC" id="fig|1202724.3.peg.2810"/>
<evidence type="ECO:0000313" key="2">
    <source>
        <dbReference type="Proteomes" id="UP000037755"/>
    </source>
</evidence>
<name>A0A0M9VIR3_9FLAO</name>
<protein>
    <submittedName>
        <fullName evidence="1">Uncharacterized protein</fullName>
    </submittedName>
</protein>
<comment type="caution">
    <text evidence="1">The sequence shown here is derived from an EMBL/GenBank/DDBJ whole genome shotgun (WGS) entry which is preliminary data.</text>
</comment>
<dbReference type="AlphaFoldDB" id="A0A0M9VIR3"/>
<evidence type="ECO:0000313" key="1">
    <source>
        <dbReference type="EMBL" id="KOS06946.1"/>
    </source>
</evidence>
<dbReference type="RefSeq" id="WP_054408571.1">
    <property type="nucleotide sequence ID" value="NZ_FOYA01000009.1"/>
</dbReference>
<keyword evidence="2" id="KW-1185">Reference proteome</keyword>